<evidence type="ECO:0000313" key="2">
    <source>
        <dbReference type="Proteomes" id="UP001597361"/>
    </source>
</evidence>
<proteinExistence type="predicted"/>
<gene>
    <name evidence="1" type="ORF">ACFSKL_04290</name>
</gene>
<sequence>MGGDFQYKVDIFKYAEKHGLYFSKPFLDLFMQAKKVVFLKGEKIRFPYADVAHLIFIHKGAVLGILSHKGKTVYKTIKIASSIFLTDPKGFSKRKIDSNEWIAANKSELTAIPIGFLLKSLQSVEGAHDKLSAHIKKMIKTDYNLYREMIEQDSMHDKVGFLVKTYPSLFGKTRKYVANYMNVSQNGLSKAIKKWEGTNFGGKEDDENPR</sequence>
<evidence type="ECO:0000313" key="1">
    <source>
        <dbReference type="EMBL" id="MFD2033996.1"/>
    </source>
</evidence>
<dbReference type="RefSeq" id="WP_376883799.1">
    <property type="nucleotide sequence ID" value="NZ_JBHUHR010000015.1"/>
</dbReference>
<dbReference type="EMBL" id="JBHUHR010000015">
    <property type="protein sequence ID" value="MFD2033996.1"/>
    <property type="molecule type" value="Genomic_DNA"/>
</dbReference>
<protein>
    <recommendedName>
        <fullName evidence="3">CRP-like cAMP-binding protein</fullName>
    </recommendedName>
</protein>
<name>A0ABW4VIS8_9BACT</name>
<keyword evidence="2" id="KW-1185">Reference proteome</keyword>
<organism evidence="1 2">
    <name type="scientific">Belliella marina</name>
    <dbReference type="NCBI Taxonomy" id="1644146"/>
    <lineage>
        <taxon>Bacteria</taxon>
        <taxon>Pseudomonadati</taxon>
        <taxon>Bacteroidota</taxon>
        <taxon>Cytophagia</taxon>
        <taxon>Cytophagales</taxon>
        <taxon>Cyclobacteriaceae</taxon>
        <taxon>Belliella</taxon>
    </lineage>
</organism>
<reference evidence="2" key="1">
    <citation type="journal article" date="2019" name="Int. J. Syst. Evol. Microbiol.">
        <title>The Global Catalogue of Microorganisms (GCM) 10K type strain sequencing project: providing services to taxonomists for standard genome sequencing and annotation.</title>
        <authorList>
            <consortium name="The Broad Institute Genomics Platform"/>
            <consortium name="The Broad Institute Genome Sequencing Center for Infectious Disease"/>
            <person name="Wu L."/>
            <person name="Ma J."/>
        </authorList>
    </citation>
    <scope>NUCLEOTIDE SEQUENCE [LARGE SCALE GENOMIC DNA]</scope>
    <source>
        <strain evidence="2">CGMCC 1.15180</strain>
    </source>
</reference>
<comment type="caution">
    <text evidence="1">The sequence shown here is derived from an EMBL/GenBank/DDBJ whole genome shotgun (WGS) entry which is preliminary data.</text>
</comment>
<dbReference type="Proteomes" id="UP001597361">
    <property type="component" value="Unassembled WGS sequence"/>
</dbReference>
<accession>A0ABW4VIS8</accession>
<evidence type="ECO:0008006" key="3">
    <source>
        <dbReference type="Google" id="ProtNLM"/>
    </source>
</evidence>